<comment type="subcellular location">
    <subcellularLocation>
        <location evidence="1">Nucleus</location>
    </subcellularLocation>
</comment>
<dbReference type="SMART" id="SM00355">
    <property type="entry name" value="ZnF_C2H2"/>
    <property type="match status" value="4"/>
</dbReference>
<dbReference type="GO" id="GO:0005634">
    <property type="term" value="C:nucleus"/>
    <property type="evidence" value="ECO:0007669"/>
    <property type="project" value="UniProtKB-SubCell"/>
</dbReference>
<keyword evidence="2" id="KW-0479">Metal-binding</keyword>
<dbReference type="Pfam" id="PF25429">
    <property type="entry name" value="zf-POGZ"/>
    <property type="match status" value="1"/>
</dbReference>
<protein>
    <submittedName>
        <fullName evidence="12">C2H2-type domain-containing protein</fullName>
    </submittedName>
</protein>
<evidence type="ECO:0000256" key="9">
    <source>
        <dbReference type="SAM" id="MobiDB-lite"/>
    </source>
</evidence>
<dbReference type="AlphaFoldDB" id="A0A914ZDF2"/>
<accession>A0A914ZDF2</accession>
<keyword evidence="11" id="KW-1185">Reference proteome</keyword>
<dbReference type="PANTHER" id="PTHR24392">
    <property type="entry name" value="ZINC FINGER PROTEIN"/>
    <property type="match status" value="1"/>
</dbReference>
<dbReference type="GO" id="GO:0003677">
    <property type="term" value="F:DNA binding"/>
    <property type="evidence" value="ECO:0007669"/>
    <property type="project" value="UniProtKB-KW"/>
</dbReference>
<name>A0A914ZDF2_9BILA</name>
<keyword evidence="6" id="KW-0238">DNA-binding</keyword>
<dbReference type="Proteomes" id="UP000887577">
    <property type="component" value="Unplaced"/>
</dbReference>
<feature type="region of interest" description="Disordered" evidence="9">
    <location>
        <begin position="49"/>
        <end position="101"/>
    </location>
</feature>
<evidence type="ECO:0000256" key="1">
    <source>
        <dbReference type="ARBA" id="ARBA00004123"/>
    </source>
</evidence>
<evidence type="ECO:0000256" key="7">
    <source>
        <dbReference type="ARBA" id="ARBA00023242"/>
    </source>
</evidence>
<evidence type="ECO:0000256" key="3">
    <source>
        <dbReference type="ARBA" id="ARBA00022737"/>
    </source>
</evidence>
<proteinExistence type="predicted"/>
<dbReference type="PROSITE" id="PS50157">
    <property type="entry name" value="ZINC_FINGER_C2H2_2"/>
    <property type="match status" value="1"/>
</dbReference>
<feature type="compositionally biased region" description="Polar residues" evidence="9">
    <location>
        <begin position="87"/>
        <end position="101"/>
    </location>
</feature>
<evidence type="ECO:0000313" key="12">
    <source>
        <dbReference type="WBParaSite" id="PSU_v2.g8293.t1"/>
    </source>
</evidence>
<keyword evidence="3" id="KW-0677">Repeat</keyword>
<evidence type="ECO:0000256" key="5">
    <source>
        <dbReference type="ARBA" id="ARBA00022833"/>
    </source>
</evidence>
<dbReference type="PANTHER" id="PTHR24392:SF31">
    <property type="entry name" value="C2H2-TYPE DOMAIN-CONTAINING PROTEIN"/>
    <property type="match status" value="1"/>
</dbReference>
<keyword evidence="4 8" id="KW-0863">Zinc-finger</keyword>
<evidence type="ECO:0000313" key="11">
    <source>
        <dbReference type="Proteomes" id="UP000887577"/>
    </source>
</evidence>
<keyword evidence="5" id="KW-0862">Zinc</keyword>
<dbReference type="WBParaSite" id="PSU_v2.g8293.t1">
    <property type="protein sequence ID" value="PSU_v2.g8293.t1"/>
    <property type="gene ID" value="PSU_v2.g8293"/>
</dbReference>
<reference evidence="12" key="1">
    <citation type="submission" date="2022-11" db="UniProtKB">
        <authorList>
            <consortium name="WormBaseParasite"/>
        </authorList>
    </citation>
    <scope>IDENTIFICATION</scope>
</reference>
<evidence type="ECO:0000256" key="6">
    <source>
        <dbReference type="ARBA" id="ARBA00023125"/>
    </source>
</evidence>
<dbReference type="GO" id="GO:0008270">
    <property type="term" value="F:zinc ion binding"/>
    <property type="evidence" value="ECO:0007669"/>
    <property type="project" value="UniProtKB-KW"/>
</dbReference>
<evidence type="ECO:0000259" key="10">
    <source>
        <dbReference type="PROSITE" id="PS50157"/>
    </source>
</evidence>
<dbReference type="InterPro" id="IPR057618">
    <property type="entry name" value="Znf_POGZ/Z280C-D-like"/>
</dbReference>
<sequence>MNDEGADQPMSSKSLTVNGKANSGLLSATISITNEKPLDLSLLFNLSETPKEISSSPPPEKSESVSSKVNPPIVSSRAFGSADDESMNSSPPVQNGIENKANGNTKFAINHKNSILTDGNRKRLLESREKSLLSTDKRSKLSTNLRKDMHGNGHYFVSEPNNRFVYQDADEFAGQFRCTSLNCNKVLSNNVSFMYHLWSHVGFFQKRDYSVESEDMTDEKFTRICSICLRMFETAFDKTKHYLEVHRGGTSANPFCHICEIVDYDGVHASNIKHRQNELPYECRRCKFRSSSRMALIDHFSKAHIGTTLLICPFCPYTTQITASERLKPIVLAKNYVNHVTEHGEIIAKKCSCCSYKFIDDEQFKKHTKCHQNEQHKWNVQTKHFKTLKDTALVTKPRHEMLSLLKCLECETIYSKSDDHFGKLRKCSNCSFESTCIKSYWNHKYLSECNPENKARFQFAVPKDDKKFVKPKCSLKVRKSLKVMTSPGYIQNFRLFRDFTFDRKPSKRPPPTKSKNDILKERREKLRQMTTARKTNDIPSQVLDEIANSVFGEKESNADTVNFAKQIRVPAVPFFEEFLKLKKQKLDEKEESDEEKEET</sequence>
<evidence type="ECO:0000256" key="4">
    <source>
        <dbReference type="ARBA" id="ARBA00022771"/>
    </source>
</evidence>
<dbReference type="PROSITE" id="PS00028">
    <property type="entry name" value="ZINC_FINGER_C2H2_1"/>
    <property type="match status" value="3"/>
</dbReference>
<feature type="domain" description="C2H2-type" evidence="10">
    <location>
        <begin position="349"/>
        <end position="376"/>
    </location>
</feature>
<evidence type="ECO:0000256" key="2">
    <source>
        <dbReference type="ARBA" id="ARBA00022723"/>
    </source>
</evidence>
<evidence type="ECO:0000256" key="8">
    <source>
        <dbReference type="PROSITE-ProRule" id="PRU00042"/>
    </source>
</evidence>
<dbReference type="InterPro" id="IPR013087">
    <property type="entry name" value="Znf_C2H2_type"/>
</dbReference>
<organism evidence="11 12">
    <name type="scientific">Panagrolaimus superbus</name>
    <dbReference type="NCBI Taxonomy" id="310955"/>
    <lineage>
        <taxon>Eukaryota</taxon>
        <taxon>Metazoa</taxon>
        <taxon>Ecdysozoa</taxon>
        <taxon>Nematoda</taxon>
        <taxon>Chromadorea</taxon>
        <taxon>Rhabditida</taxon>
        <taxon>Tylenchina</taxon>
        <taxon>Panagrolaimomorpha</taxon>
        <taxon>Panagrolaimoidea</taxon>
        <taxon>Panagrolaimidae</taxon>
        <taxon>Panagrolaimus</taxon>
    </lineage>
</organism>
<keyword evidence="7" id="KW-0539">Nucleus</keyword>